<reference evidence="1" key="1">
    <citation type="submission" date="2015-04" db="UniProtKB">
        <authorList>
            <consortium name="EnsemblPlants"/>
        </authorList>
    </citation>
    <scope>IDENTIFICATION</scope>
</reference>
<proteinExistence type="predicted"/>
<dbReference type="HOGENOM" id="CLU_138182_0_0_1"/>
<accession>A0A0E0KBX9</accession>
<evidence type="ECO:0000313" key="2">
    <source>
        <dbReference type="Proteomes" id="UP000026962"/>
    </source>
</evidence>
<organism evidence="1">
    <name type="scientific">Oryza punctata</name>
    <name type="common">Red rice</name>
    <dbReference type="NCBI Taxonomy" id="4537"/>
    <lineage>
        <taxon>Eukaryota</taxon>
        <taxon>Viridiplantae</taxon>
        <taxon>Streptophyta</taxon>
        <taxon>Embryophyta</taxon>
        <taxon>Tracheophyta</taxon>
        <taxon>Spermatophyta</taxon>
        <taxon>Magnoliopsida</taxon>
        <taxon>Liliopsida</taxon>
        <taxon>Poales</taxon>
        <taxon>Poaceae</taxon>
        <taxon>BOP clade</taxon>
        <taxon>Oryzoideae</taxon>
        <taxon>Oryzeae</taxon>
        <taxon>Oryzinae</taxon>
        <taxon>Oryza</taxon>
    </lineage>
</organism>
<dbReference type="Gramene" id="OPUNC03G11850.1">
    <property type="protein sequence ID" value="OPUNC03G11850.1"/>
    <property type="gene ID" value="OPUNC03G11850"/>
</dbReference>
<name>A0A0E0KBX9_ORYPU</name>
<dbReference type="AlphaFoldDB" id="A0A0E0KBX9"/>
<evidence type="ECO:0000313" key="1">
    <source>
        <dbReference type="EnsemblPlants" id="OPUNC03G11850.1"/>
    </source>
</evidence>
<reference evidence="1" key="2">
    <citation type="submission" date="2018-05" db="EMBL/GenBank/DDBJ databases">
        <title>OpunRS2 (Oryza punctata Reference Sequence Version 2).</title>
        <authorList>
            <person name="Zhang J."/>
            <person name="Kudrna D."/>
            <person name="Lee S."/>
            <person name="Talag J."/>
            <person name="Welchert J."/>
            <person name="Wing R.A."/>
        </authorList>
    </citation>
    <scope>NUCLEOTIDE SEQUENCE [LARGE SCALE GENOMIC DNA]</scope>
</reference>
<keyword evidence="2" id="KW-1185">Reference proteome</keyword>
<protein>
    <submittedName>
        <fullName evidence="1">Uncharacterized protein</fullName>
    </submittedName>
</protein>
<dbReference type="Proteomes" id="UP000026962">
    <property type="component" value="Chromosome 3"/>
</dbReference>
<sequence length="168" mass="19662">MGRTCSMCRPHACTIHSHLQQHHEKLCLAELLSMMSHPEFQIQKPRSCFAFGFWGGGAYLRLFSDDLPANSAAADTRAEWTMLPRRRRRRMVRTDAPASRRRGDRPYDDFWGRSEEAAGTARRARDHWEAPEPNRAFHETGWTVVCCPCYYQPIKHCWAYYQAIRSMR</sequence>
<dbReference type="EnsemblPlants" id="OPUNC03G11850.1">
    <property type="protein sequence ID" value="OPUNC03G11850.1"/>
    <property type="gene ID" value="OPUNC03G11850"/>
</dbReference>